<evidence type="ECO:0000313" key="2">
    <source>
        <dbReference type="EnsemblMetazoa" id="CLYHEMP016199.1"/>
    </source>
</evidence>
<dbReference type="RefSeq" id="XP_066921667.1">
    <property type="nucleotide sequence ID" value="XM_067065566.1"/>
</dbReference>
<dbReference type="OrthoDB" id="6014057at2759"/>
<dbReference type="GeneID" id="136808993"/>
<evidence type="ECO:0000256" key="1">
    <source>
        <dbReference type="SAM" id="MobiDB-lite"/>
    </source>
</evidence>
<protein>
    <submittedName>
        <fullName evidence="2">Uncharacterized protein</fullName>
    </submittedName>
</protein>
<proteinExistence type="predicted"/>
<reference evidence="2" key="1">
    <citation type="submission" date="2021-01" db="UniProtKB">
        <authorList>
            <consortium name="EnsemblMetazoa"/>
        </authorList>
    </citation>
    <scope>IDENTIFICATION</scope>
</reference>
<evidence type="ECO:0000313" key="3">
    <source>
        <dbReference type="Proteomes" id="UP000594262"/>
    </source>
</evidence>
<dbReference type="EnsemblMetazoa" id="CLYHEMT016199.1">
    <property type="protein sequence ID" value="CLYHEMP016199.1"/>
    <property type="gene ID" value="CLYHEMG016199"/>
</dbReference>
<organism evidence="2 3">
    <name type="scientific">Clytia hemisphaerica</name>
    <dbReference type="NCBI Taxonomy" id="252671"/>
    <lineage>
        <taxon>Eukaryota</taxon>
        <taxon>Metazoa</taxon>
        <taxon>Cnidaria</taxon>
        <taxon>Hydrozoa</taxon>
        <taxon>Hydroidolina</taxon>
        <taxon>Leptothecata</taxon>
        <taxon>Obeliida</taxon>
        <taxon>Clytiidae</taxon>
        <taxon>Clytia</taxon>
    </lineage>
</organism>
<dbReference type="Proteomes" id="UP000594262">
    <property type="component" value="Unplaced"/>
</dbReference>
<feature type="compositionally biased region" description="Low complexity" evidence="1">
    <location>
        <begin position="307"/>
        <end position="317"/>
    </location>
</feature>
<sequence>MSTNGKITVNHSNGPVRFAQGPPGTITVIKTGVGQPTESYTLPRTDPTISNQGLSCRDLLQSLVDIMSKQIGPGVTYYWHFRKDFQKPYGLAFDHNVFDLANMKKQLRTMNYELANRLDYGISEFSSTIHHNFDYASTQETNKFIPEFLDRVSDIVEITRILDTKHKETTGDESKAIRDLKNFIKDDDKFFWRATEDIYKWCESLSSMCIWLQALRHIYLAPHDVISKLHVETKCPEFRKRKTYDSYFKDVENLYRERRGRQISTDTPMKDGRKSLNDLLLEKKAKQAKRKLYPAKNGTVDVKSDTESASTDSSSSSESEDDSKLAEKRHGVIPPTHSVSQREVSDPLIQDGIDVQEVEVVTSSNKKKRKSKSKEPSVVSNKSNVEESGDIGERKDVEALSKKKKRWKSKAVTVEDEPAAVESPNDAINATDNKKKKRKSKN</sequence>
<keyword evidence="3" id="KW-1185">Reference proteome</keyword>
<dbReference type="AlphaFoldDB" id="A0A7M5X0V9"/>
<feature type="region of interest" description="Disordered" evidence="1">
    <location>
        <begin position="291"/>
        <end position="442"/>
    </location>
</feature>
<feature type="compositionally biased region" description="Basic and acidic residues" evidence="1">
    <location>
        <begin position="391"/>
        <end position="401"/>
    </location>
</feature>
<accession>A0A7M5X0V9</accession>
<name>A0A7M5X0V9_9CNID</name>
<dbReference type="RefSeq" id="XP_066921668.1">
    <property type="nucleotide sequence ID" value="XM_067065567.1"/>
</dbReference>